<evidence type="ECO:0000256" key="1">
    <source>
        <dbReference type="ARBA" id="ARBA00001946"/>
    </source>
</evidence>
<dbReference type="NCBIfam" id="TIGR00338">
    <property type="entry name" value="serB"/>
    <property type="match status" value="1"/>
</dbReference>
<evidence type="ECO:0000256" key="10">
    <source>
        <dbReference type="ARBA" id="ARBA00023299"/>
    </source>
</evidence>
<gene>
    <name evidence="15" type="primary">serB</name>
    <name evidence="15" type="ORF">J1N51_03600</name>
</gene>
<dbReference type="SFLD" id="SFLDF00029">
    <property type="entry name" value="phosphoserine_phosphatase"/>
    <property type="match status" value="1"/>
</dbReference>
<dbReference type="Gene3D" id="3.40.50.1000">
    <property type="entry name" value="HAD superfamily/HAD-like"/>
    <property type="match status" value="1"/>
</dbReference>
<name>A0A975DCH4_9GAMM</name>
<comment type="cofactor">
    <cofactor evidence="1">
        <name>Mg(2+)</name>
        <dbReference type="ChEBI" id="CHEBI:18420"/>
    </cofactor>
</comment>
<sequence length="311" mass="33256">MTSTNLQQWTLDLLSNKAEEAPSNAMSNEYVTLFGTWSQEELDSFINTAEFVGPKLILKCIQPTTGLAPAVRFFNVTNGESLKKQFDGDQRVVNVCGSLPTLAEPGLLVMDMDSTAIQIECIDEIAKLAGVGEQVAEVTAKAMRGELDFAESLHARVATLKGASTSIIEQVANVLPLMPGLEALVSELQKHNWKIAIVSGGFTAMTEALKNQLGLDRTIANNLDMDNGRLTGTVSGAVVDAQAKADAVVSLAAEFGIPMTQTIAMGDGANDLLMMAKAQLGVAFHAKPVVREQADISVREGGLDQLLYFVR</sequence>
<dbReference type="GO" id="GO:0036424">
    <property type="term" value="F:L-phosphoserine phosphatase activity"/>
    <property type="evidence" value="ECO:0007669"/>
    <property type="project" value="InterPro"/>
</dbReference>
<dbReference type="GO" id="GO:0000287">
    <property type="term" value="F:magnesium ion binding"/>
    <property type="evidence" value="ECO:0007669"/>
    <property type="project" value="TreeGrafter"/>
</dbReference>
<comment type="similarity">
    <text evidence="3">Belongs to the HAD-like hydrolase superfamily. SerB family.</text>
</comment>
<dbReference type="KEGG" id="psym:J1N51_03600"/>
<comment type="pathway">
    <text evidence="2">Amino-acid biosynthesis; L-serine biosynthesis; L-serine from 3-phospho-D-glycerate: step 3/3.</text>
</comment>
<comment type="catalytic activity">
    <reaction evidence="13">
        <text>O-phospho-D-serine + H2O = D-serine + phosphate</text>
        <dbReference type="Rhea" id="RHEA:24873"/>
        <dbReference type="ChEBI" id="CHEBI:15377"/>
        <dbReference type="ChEBI" id="CHEBI:35247"/>
        <dbReference type="ChEBI" id="CHEBI:43474"/>
        <dbReference type="ChEBI" id="CHEBI:58680"/>
        <dbReference type="EC" id="3.1.3.3"/>
    </reaction>
</comment>
<dbReference type="Pfam" id="PF00702">
    <property type="entry name" value="Hydrolase"/>
    <property type="match status" value="1"/>
</dbReference>
<accession>A0A975DCH4</accession>
<keyword evidence="10" id="KW-0718">Serine biosynthesis</keyword>
<evidence type="ECO:0000256" key="11">
    <source>
        <dbReference type="ARBA" id="ARBA00031693"/>
    </source>
</evidence>
<evidence type="ECO:0000256" key="3">
    <source>
        <dbReference type="ARBA" id="ARBA00009184"/>
    </source>
</evidence>
<dbReference type="Proteomes" id="UP000682739">
    <property type="component" value="Chromosome"/>
</dbReference>
<dbReference type="CDD" id="cd07500">
    <property type="entry name" value="HAD_PSP"/>
    <property type="match status" value="1"/>
</dbReference>
<dbReference type="SUPFAM" id="SSF56784">
    <property type="entry name" value="HAD-like"/>
    <property type="match status" value="1"/>
</dbReference>
<organism evidence="15 16">
    <name type="scientific">Psychrosphaera ytuae</name>
    <dbReference type="NCBI Taxonomy" id="2820710"/>
    <lineage>
        <taxon>Bacteria</taxon>
        <taxon>Pseudomonadati</taxon>
        <taxon>Pseudomonadota</taxon>
        <taxon>Gammaproteobacteria</taxon>
        <taxon>Alteromonadales</taxon>
        <taxon>Pseudoalteromonadaceae</taxon>
        <taxon>Psychrosphaera</taxon>
    </lineage>
</organism>
<dbReference type="RefSeq" id="WP_208832620.1">
    <property type="nucleotide sequence ID" value="NZ_CP072110.1"/>
</dbReference>
<dbReference type="GO" id="GO:0005737">
    <property type="term" value="C:cytoplasm"/>
    <property type="evidence" value="ECO:0007669"/>
    <property type="project" value="TreeGrafter"/>
</dbReference>
<protein>
    <recommendedName>
        <fullName evidence="5">Phosphoserine phosphatase</fullName>
        <ecNumber evidence="4">3.1.3.3</ecNumber>
    </recommendedName>
    <alternativeName>
        <fullName evidence="11">O-phosphoserine phosphohydrolase</fullName>
    </alternativeName>
</protein>
<evidence type="ECO:0000256" key="4">
    <source>
        <dbReference type="ARBA" id="ARBA00012640"/>
    </source>
</evidence>
<evidence type="ECO:0000313" key="16">
    <source>
        <dbReference type="Proteomes" id="UP000682739"/>
    </source>
</evidence>
<dbReference type="InterPro" id="IPR036412">
    <property type="entry name" value="HAD-like_sf"/>
</dbReference>
<evidence type="ECO:0000256" key="8">
    <source>
        <dbReference type="ARBA" id="ARBA00022801"/>
    </source>
</evidence>
<evidence type="ECO:0000256" key="9">
    <source>
        <dbReference type="ARBA" id="ARBA00022842"/>
    </source>
</evidence>
<dbReference type="NCBIfam" id="TIGR01488">
    <property type="entry name" value="HAD-SF-IB"/>
    <property type="match status" value="1"/>
</dbReference>
<dbReference type="PANTHER" id="PTHR43344">
    <property type="entry name" value="PHOSPHOSERINE PHOSPHATASE"/>
    <property type="match status" value="1"/>
</dbReference>
<dbReference type="AlphaFoldDB" id="A0A975DCH4"/>
<comment type="catalytic activity">
    <reaction evidence="12">
        <text>O-phospho-L-serine + H2O = L-serine + phosphate</text>
        <dbReference type="Rhea" id="RHEA:21208"/>
        <dbReference type="ChEBI" id="CHEBI:15377"/>
        <dbReference type="ChEBI" id="CHEBI:33384"/>
        <dbReference type="ChEBI" id="CHEBI:43474"/>
        <dbReference type="ChEBI" id="CHEBI:57524"/>
        <dbReference type="EC" id="3.1.3.3"/>
    </reaction>
</comment>
<dbReference type="SFLD" id="SFLDG01137">
    <property type="entry name" value="C1.6.1:_Phosphoserine_Phosphat"/>
    <property type="match status" value="1"/>
</dbReference>
<dbReference type="InterPro" id="IPR050582">
    <property type="entry name" value="HAD-like_SerB"/>
</dbReference>
<evidence type="ECO:0000256" key="2">
    <source>
        <dbReference type="ARBA" id="ARBA00005135"/>
    </source>
</evidence>
<dbReference type="EC" id="3.1.3.3" evidence="4"/>
<reference evidence="15" key="1">
    <citation type="submission" date="2021-03" db="EMBL/GenBank/DDBJ databases">
        <title>Description of Psychrosphaera ytuae sp. nov. isolated from deep sea sediment of South China Sea.</title>
        <authorList>
            <person name="Zhang J."/>
            <person name="Xu X.-D."/>
        </authorList>
    </citation>
    <scope>NUCLEOTIDE SEQUENCE</scope>
    <source>
        <strain evidence="15">MTZ26</strain>
    </source>
</reference>
<keyword evidence="16" id="KW-1185">Reference proteome</keyword>
<keyword evidence="9" id="KW-0460">Magnesium</keyword>
<dbReference type="SFLD" id="SFLDG01136">
    <property type="entry name" value="C1.6:_Phosphoserine_Phosphatas"/>
    <property type="match status" value="1"/>
</dbReference>
<evidence type="ECO:0000256" key="13">
    <source>
        <dbReference type="ARBA" id="ARBA00048523"/>
    </source>
</evidence>
<feature type="active site" description="Nucleophile" evidence="14">
    <location>
        <position position="111"/>
    </location>
</feature>
<dbReference type="InterPro" id="IPR023214">
    <property type="entry name" value="HAD_sf"/>
</dbReference>
<dbReference type="PANTHER" id="PTHR43344:SF2">
    <property type="entry name" value="PHOSPHOSERINE PHOSPHATASE"/>
    <property type="match status" value="1"/>
</dbReference>
<keyword evidence="7" id="KW-0479">Metal-binding</keyword>
<feature type="active site" description="Proton donor" evidence="14">
    <location>
        <position position="113"/>
    </location>
</feature>
<keyword evidence="8 15" id="KW-0378">Hydrolase</keyword>
<keyword evidence="6" id="KW-0028">Amino-acid biosynthesis</keyword>
<evidence type="ECO:0000256" key="6">
    <source>
        <dbReference type="ARBA" id="ARBA00022605"/>
    </source>
</evidence>
<evidence type="ECO:0000256" key="7">
    <source>
        <dbReference type="ARBA" id="ARBA00022723"/>
    </source>
</evidence>
<evidence type="ECO:0000313" key="15">
    <source>
        <dbReference type="EMBL" id="QTH64566.1"/>
    </source>
</evidence>
<dbReference type="GO" id="GO:0006564">
    <property type="term" value="P:L-serine biosynthetic process"/>
    <property type="evidence" value="ECO:0007669"/>
    <property type="project" value="UniProtKB-KW"/>
</dbReference>
<proteinExistence type="inferred from homology"/>
<evidence type="ECO:0000256" key="14">
    <source>
        <dbReference type="PIRSR" id="PIRSR604469-1"/>
    </source>
</evidence>
<evidence type="ECO:0000256" key="5">
    <source>
        <dbReference type="ARBA" id="ARBA00015196"/>
    </source>
</evidence>
<dbReference type="InterPro" id="IPR004469">
    <property type="entry name" value="PSP"/>
</dbReference>
<evidence type="ECO:0000256" key="12">
    <source>
        <dbReference type="ARBA" id="ARBA00048138"/>
    </source>
</evidence>
<dbReference type="SFLD" id="SFLDS00003">
    <property type="entry name" value="Haloacid_Dehalogenase"/>
    <property type="match status" value="1"/>
</dbReference>
<dbReference type="EMBL" id="CP072110">
    <property type="protein sequence ID" value="QTH64566.1"/>
    <property type="molecule type" value="Genomic_DNA"/>
</dbReference>